<evidence type="ECO:0000313" key="6">
    <source>
        <dbReference type="Proteomes" id="UP000292362"/>
    </source>
</evidence>
<evidence type="ECO:0000313" key="5">
    <source>
        <dbReference type="Proteomes" id="UP000292282"/>
    </source>
</evidence>
<dbReference type="SUPFAM" id="SSF48464">
    <property type="entry name" value="ENTH/VHS domain"/>
    <property type="match status" value="1"/>
</dbReference>
<accession>A0A4Q9KV89</accession>
<dbReference type="Proteomes" id="UP000292362">
    <property type="component" value="Unassembled WGS sequence"/>
</dbReference>
<sequence>MSLLSVEYLIKSLQSLQPTQDSMQTLSLYIKTNTSEYEKIVLVWAAEFEKSNIYHKLNLLYLTNEILLTIKPNDPKHGNLLQAFRNVVPLRFKEALNQSQKNTILSKKYYDLGKVWIQRGIFQMEDLFKNLEGIEISEVPQVNKKSKESSEIGKNTIKKEKRGVSKVILHEENTSETKKNGNLNCFESESSSQREVKDSKFKKNLTQNDDVKTQNNNQNRGVNRRGKSGDANSRNELKDKNSDLKRIENEKFKKENIFQRIEEYFETKQALISYLEEFIEALKNE</sequence>
<evidence type="ECO:0000313" key="3">
    <source>
        <dbReference type="EMBL" id="TBT98812.1"/>
    </source>
</evidence>
<feature type="domain" description="CID" evidence="2">
    <location>
        <begin position="1"/>
        <end position="138"/>
    </location>
</feature>
<dbReference type="Pfam" id="PF04818">
    <property type="entry name" value="CID"/>
    <property type="match status" value="1"/>
</dbReference>
<dbReference type="AlphaFoldDB" id="A0A4Q9KV89"/>
<dbReference type="InterPro" id="IPR008942">
    <property type="entry name" value="ENTH_VHS"/>
</dbReference>
<gene>
    <name evidence="3" type="ORF">CWI37_1584p0020</name>
    <name evidence="4" type="ORF">CWI38_0349p0030</name>
</gene>
<evidence type="ECO:0000313" key="4">
    <source>
        <dbReference type="EMBL" id="TBU13733.1"/>
    </source>
</evidence>
<dbReference type="PROSITE" id="PS51391">
    <property type="entry name" value="CID"/>
    <property type="match status" value="1"/>
</dbReference>
<feature type="region of interest" description="Disordered" evidence="1">
    <location>
        <begin position="163"/>
        <end position="242"/>
    </location>
</feature>
<comment type="caution">
    <text evidence="3">The sequence shown here is derived from an EMBL/GenBank/DDBJ whole genome shotgun (WGS) entry which is preliminary data.</text>
</comment>
<feature type="compositionally biased region" description="Basic and acidic residues" evidence="1">
    <location>
        <begin position="192"/>
        <end position="201"/>
    </location>
</feature>
<dbReference type="STRING" id="1176355.A0A4Q9KV89"/>
<dbReference type="EMBL" id="PITK01000349">
    <property type="protein sequence ID" value="TBU13733.1"/>
    <property type="molecule type" value="Genomic_DNA"/>
</dbReference>
<dbReference type="OrthoDB" id="10069473at2759"/>
<evidence type="ECO:0000256" key="1">
    <source>
        <dbReference type="SAM" id="MobiDB-lite"/>
    </source>
</evidence>
<reference evidence="5 6" key="1">
    <citation type="submission" date="2017-12" db="EMBL/GenBank/DDBJ databases">
        <authorList>
            <person name="Pombert J.-F."/>
            <person name="Haag K.L."/>
            <person name="Ebert D."/>
        </authorList>
    </citation>
    <scope>NUCLEOTIDE SEQUENCE [LARGE SCALE GENOMIC DNA]</scope>
    <source>
        <strain evidence="3">FI-OER-3-3</strain>
        <strain evidence="4">IL-G-3</strain>
    </source>
</reference>
<organism evidence="3 6">
    <name type="scientific">Hamiltosporidium tvaerminnensis</name>
    <dbReference type="NCBI Taxonomy" id="1176355"/>
    <lineage>
        <taxon>Eukaryota</taxon>
        <taxon>Fungi</taxon>
        <taxon>Fungi incertae sedis</taxon>
        <taxon>Microsporidia</taxon>
        <taxon>Dubosqiidae</taxon>
        <taxon>Hamiltosporidium</taxon>
    </lineage>
</organism>
<dbReference type="SMART" id="SM00582">
    <property type="entry name" value="RPR"/>
    <property type="match status" value="1"/>
</dbReference>
<dbReference type="InterPro" id="IPR006569">
    <property type="entry name" value="CID_dom"/>
</dbReference>
<dbReference type="VEuPathDB" id="MicrosporidiaDB:CWI38_0349p0030"/>
<dbReference type="Gene3D" id="1.25.40.90">
    <property type="match status" value="1"/>
</dbReference>
<keyword evidence="5" id="KW-1185">Reference proteome</keyword>
<proteinExistence type="predicted"/>
<feature type="compositionally biased region" description="Basic and acidic residues" evidence="1">
    <location>
        <begin position="168"/>
        <end position="179"/>
    </location>
</feature>
<evidence type="ECO:0000259" key="2">
    <source>
        <dbReference type="PROSITE" id="PS51391"/>
    </source>
</evidence>
<feature type="compositionally biased region" description="Polar residues" evidence="1">
    <location>
        <begin position="180"/>
        <end position="191"/>
    </location>
</feature>
<feature type="compositionally biased region" description="Basic and acidic residues" evidence="1">
    <location>
        <begin position="233"/>
        <end position="242"/>
    </location>
</feature>
<dbReference type="VEuPathDB" id="MicrosporidiaDB:CWI37_1584p0020"/>
<dbReference type="Proteomes" id="UP000292282">
    <property type="component" value="Unassembled WGS sequence"/>
</dbReference>
<dbReference type="EMBL" id="PITJ01001584">
    <property type="protein sequence ID" value="TBT98812.1"/>
    <property type="molecule type" value="Genomic_DNA"/>
</dbReference>
<name>A0A4Q9KV89_9MICR</name>
<protein>
    <recommendedName>
        <fullName evidence="2">CID domain-containing protein</fullName>
    </recommendedName>
</protein>